<dbReference type="EMBL" id="CP009526">
    <property type="protein sequence ID" value="AKB49919.1"/>
    <property type="molecule type" value="Genomic_DNA"/>
</dbReference>
<dbReference type="Pfam" id="PF05800">
    <property type="entry name" value="GvpO"/>
    <property type="match status" value="1"/>
</dbReference>
<gene>
    <name evidence="1" type="ORF">MSBRW_0666</name>
</gene>
<evidence type="ECO:0000313" key="2">
    <source>
        <dbReference type="Proteomes" id="UP000033038"/>
    </source>
</evidence>
<organism evidence="1 2">
    <name type="scientific">Methanosarcina barkeri str. Wiesmoor</name>
    <dbReference type="NCBI Taxonomy" id="1434109"/>
    <lineage>
        <taxon>Archaea</taxon>
        <taxon>Methanobacteriati</taxon>
        <taxon>Methanobacteriota</taxon>
        <taxon>Stenosarchaea group</taxon>
        <taxon>Methanomicrobia</taxon>
        <taxon>Methanosarcinales</taxon>
        <taxon>Methanosarcinaceae</taxon>
        <taxon>Methanosarcina</taxon>
    </lineage>
</organism>
<protein>
    <submittedName>
        <fullName evidence="1">Uncharacterized protein</fullName>
    </submittedName>
</protein>
<proteinExistence type="predicted"/>
<sequence length="114" mass="13065">MEVNRGKKIRDKGEEMNANVKEDGIKISSLIEDLNKATLMIEGITRKKAEGVVSMSREDGILKLLVEVLERKSIPDSQDILSIYEMKLNSNMDIIDYNKIGMRRRSDMFTQDDN</sequence>
<evidence type="ECO:0000313" key="1">
    <source>
        <dbReference type="EMBL" id="AKB49919.1"/>
    </source>
</evidence>
<dbReference type="RefSeq" id="WP_011305368.1">
    <property type="nucleotide sequence ID" value="NZ_CP009526.1"/>
</dbReference>
<accession>A0A0E3QIY5</accession>
<reference evidence="1 2" key="1">
    <citation type="submission" date="2014-07" db="EMBL/GenBank/DDBJ databases">
        <title>Methanogenic archaea and the global carbon cycle.</title>
        <authorList>
            <person name="Henriksen J.R."/>
            <person name="Luke J."/>
            <person name="Reinhart S."/>
            <person name="Benedict M.N."/>
            <person name="Youngblut N.D."/>
            <person name="Metcalf M.E."/>
            <person name="Whitaker R.J."/>
            <person name="Metcalf W.W."/>
        </authorList>
    </citation>
    <scope>NUCLEOTIDE SEQUENCE [LARGE SCALE GENOMIC DNA]</scope>
    <source>
        <strain evidence="1 2">Wiesmoor</strain>
    </source>
</reference>
<dbReference type="PATRIC" id="fig|1434109.4.peg.810"/>
<dbReference type="HOGENOM" id="CLU_2327323_0_0_2"/>
<dbReference type="GO" id="GO:0031412">
    <property type="term" value="P:gas vesicle organization"/>
    <property type="evidence" value="ECO:0007669"/>
    <property type="project" value="InterPro"/>
</dbReference>
<name>A0A0E3QIY5_METBA</name>
<dbReference type="AlphaFoldDB" id="A0A0E3QIY5"/>
<dbReference type="InterPro" id="IPR008634">
    <property type="entry name" value="Gas-vesicle_GvpO"/>
</dbReference>
<dbReference type="Proteomes" id="UP000033038">
    <property type="component" value="Chromosome"/>
</dbReference>
<dbReference type="GeneID" id="24822096"/>
<dbReference type="KEGG" id="mbw:MSBRW_0666"/>